<dbReference type="InterPro" id="IPR036291">
    <property type="entry name" value="NAD(P)-bd_dom_sf"/>
</dbReference>
<dbReference type="PIRSF" id="PIRSF001439">
    <property type="entry name" value="CryM"/>
    <property type="match status" value="1"/>
</dbReference>
<reference evidence="4 5" key="1">
    <citation type="journal article" date="2016" name="Sci. Rep.">
        <title>Metabolic traits of an uncultured archaeal lineage -MSBL1- from brine pools of the Red Sea.</title>
        <authorList>
            <person name="Mwirichia R."/>
            <person name="Alam I."/>
            <person name="Rashid M."/>
            <person name="Vinu M."/>
            <person name="Ba-Alawi W."/>
            <person name="Anthony Kamau A."/>
            <person name="Kamanda Ngugi D."/>
            <person name="Goker M."/>
            <person name="Klenk H.P."/>
            <person name="Bajic V."/>
            <person name="Stingl U."/>
        </authorList>
    </citation>
    <scope>NUCLEOTIDE SEQUENCE [LARGE SCALE GENOMIC DNA]</scope>
    <source>
        <strain evidence="4">SCGC-AAA259B11</strain>
    </source>
</reference>
<dbReference type="PANTHER" id="PTHR13812:SF19">
    <property type="entry name" value="KETIMINE REDUCTASE MU-CRYSTALLIN"/>
    <property type="match status" value="1"/>
</dbReference>
<dbReference type="GO" id="GO:0005737">
    <property type="term" value="C:cytoplasm"/>
    <property type="evidence" value="ECO:0007669"/>
    <property type="project" value="TreeGrafter"/>
</dbReference>
<dbReference type="GO" id="GO:0016491">
    <property type="term" value="F:oxidoreductase activity"/>
    <property type="evidence" value="ECO:0007669"/>
    <property type="project" value="UniProtKB-KW"/>
</dbReference>
<comment type="caution">
    <text evidence="4">The sequence shown here is derived from an EMBL/GenBank/DDBJ whole genome shotgun (WGS) entry which is preliminary data.</text>
</comment>
<keyword evidence="2" id="KW-0560">Oxidoreductase</keyword>
<dbReference type="Gene3D" id="3.40.50.720">
    <property type="entry name" value="NAD(P)-binding Rossmann-like Domain"/>
    <property type="match status" value="1"/>
</dbReference>
<dbReference type="AlphaFoldDB" id="A0A133U8I7"/>
<dbReference type="Gene3D" id="3.30.1780.10">
    <property type="entry name" value="ornithine cyclodeaminase, domain 1"/>
    <property type="match status" value="1"/>
</dbReference>
<organism evidence="4 5">
    <name type="scientific">candidate division MSBL1 archaeon SCGC-AAA259B11</name>
    <dbReference type="NCBI Taxonomy" id="1698260"/>
    <lineage>
        <taxon>Archaea</taxon>
        <taxon>Methanobacteriati</taxon>
        <taxon>Methanobacteriota</taxon>
        <taxon>candidate division MSBL1</taxon>
    </lineage>
</organism>
<sequence>MVLILSEEDVKSLFTMDEAIDAVEEGFKELSGDTAHLPSRLGIDIDKYEAWIGLMPAYLEELDVFGTKIIGHFPNNPEKGLPTHVGQVIINDPSSGEALAVLDGNSITAIRTGAAGGVSAKYLARTDSKTVGVIGTGVQGRSHLRAVCEVRDIKSAKAYDVDSEAREKYVEEMSKELKIKMQALENPNDVVSGADIVITATPSKEPVFDGKYLEKGSHIIAVGAYQPDMREIDDATIKKADKIVLDYWEDALESGDISQPLSKGILEKENIHSEIGEIILGEKEGRTSREEITLFETVGTATIDVSSGKRIYELAKEKEIGTEKKL</sequence>
<evidence type="ECO:0000313" key="4">
    <source>
        <dbReference type="EMBL" id="KXA90489.1"/>
    </source>
</evidence>
<gene>
    <name evidence="4" type="ORF">AKJ61_00560</name>
</gene>
<dbReference type="FunFam" id="3.40.50.720:FF:000311">
    <property type="entry name" value="Ornithine cyclodeaminase"/>
    <property type="match status" value="1"/>
</dbReference>
<comment type="similarity">
    <text evidence="1">Belongs to the ornithine cyclodeaminase/mu-crystallin family.</text>
</comment>
<dbReference type="InterPro" id="IPR023401">
    <property type="entry name" value="ODC_N"/>
</dbReference>
<accession>A0A133U8I7</accession>
<dbReference type="Pfam" id="PF02423">
    <property type="entry name" value="OCD_Mu_crystall"/>
    <property type="match status" value="1"/>
</dbReference>
<evidence type="ECO:0000313" key="5">
    <source>
        <dbReference type="Proteomes" id="UP000070184"/>
    </source>
</evidence>
<evidence type="ECO:0008006" key="6">
    <source>
        <dbReference type="Google" id="ProtNLM"/>
    </source>
</evidence>
<dbReference type="SUPFAM" id="SSF51735">
    <property type="entry name" value="NAD(P)-binding Rossmann-fold domains"/>
    <property type="match status" value="1"/>
</dbReference>
<keyword evidence="5" id="KW-1185">Reference proteome</keyword>
<evidence type="ECO:0000256" key="1">
    <source>
        <dbReference type="ARBA" id="ARBA00008903"/>
    </source>
</evidence>
<keyword evidence="3" id="KW-0520">NAD</keyword>
<name>A0A133U8I7_9EURY</name>
<dbReference type="PANTHER" id="PTHR13812">
    <property type="entry name" value="KETIMINE REDUCTASE MU-CRYSTALLIN"/>
    <property type="match status" value="1"/>
</dbReference>
<evidence type="ECO:0000256" key="2">
    <source>
        <dbReference type="ARBA" id="ARBA00023002"/>
    </source>
</evidence>
<proteinExistence type="inferred from homology"/>
<evidence type="ECO:0000256" key="3">
    <source>
        <dbReference type="ARBA" id="ARBA00023027"/>
    </source>
</evidence>
<dbReference type="InterPro" id="IPR003462">
    <property type="entry name" value="ODC_Mu_crystall"/>
</dbReference>
<dbReference type="Proteomes" id="UP000070184">
    <property type="component" value="Unassembled WGS sequence"/>
</dbReference>
<dbReference type="EMBL" id="LHXK01000004">
    <property type="protein sequence ID" value="KXA90489.1"/>
    <property type="molecule type" value="Genomic_DNA"/>
</dbReference>
<protein>
    <recommendedName>
        <fullName evidence="6">Ornithine cyclodeaminase</fullName>
    </recommendedName>
</protein>
<dbReference type="GO" id="GO:0019752">
    <property type="term" value="P:carboxylic acid metabolic process"/>
    <property type="evidence" value="ECO:0007669"/>
    <property type="project" value="UniProtKB-ARBA"/>
</dbReference>
<dbReference type="FunFam" id="3.30.1780.10:FF:000002">
    <property type="entry name" value="Ornithine cyclodeaminase"/>
    <property type="match status" value="1"/>
</dbReference>